<dbReference type="Pfam" id="PF01979">
    <property type="entry name" value="Amidohydro_1"/>
    <property type="match status" value="1"/>
</dbReference>
<dbReference type="PANTHER" id="PTHR43135">
    <property type="entry name" value="ALPHA-D-RIBOSE 1-METHYLPHOSPHONATE 5-TRIPHOSPHATE DIPHOSPHATASE"/>
    <property type="match status" value="1"/>
</dbReference>
<comment type="caution">
    <text evidence="2">The sequence shown here is derived from an EMBL/GenBank/DDBJ whole genome shotgun (WGS) entry which is preliminary data.</text>
</comment>
<feature type="domain" description="Amidohydrolase-related" evidence="1">
    <location>
        <begin position="54"/>
        <end position="405"/>
    </location>
</feature>
<dbReference type="SUPFAM" id="SSF51338">
    <property type="entry name" value="Composite domain of metallo-dependent hydrolases"/>
    <property type="match status" value="2"/>
</dbReference>
<name>A0ABW0P8F7_9HYPH</name>
<keyword evidence="3" id="KW-1185">Reference proteome</keyword>
<dbReference type="InterPro" id="IPR032466">
    <property type="entry name" value="Metal_Hydrolase"/>
</dbReference>
<protein>
    <submittedName>
        <fullName evidence="2">Amidohydrolase family protein</fullName>
    </submittedName>
</protein>
<dbReference type="CDD" id="cd01299">
    <property type="entry name" value="Met_dep_hydrolase_A"/>
    <property type="match status" value="1"/>
</dbReference>
<dbReference type="InterPro" id="IPR057744">
    <property type="entry name" value="OTAase-like"/>
</dbReference>
<organism evidence="2 3">
    <name type="scientific">Bosea massiliensis</name>
    <dbReference type="NCBI Taxonomy" id="151419"/>
    <lineage>
        <taxon>Bacteria</taxon>
        <taxon>Pseudomonadati</taxon>
        <taxon>Pseudomonadota</taxon>
        <taxon>Alphaproteobacteria</taxon>
        <taxon>Hyphomicrobiales</taxon>
        <taxon>Boseaceae</taxon>
        <taxon>Bosea</taxon>
    </lineage>
</organism>
<dbReference type="Proteomes" id="UP001596060">
    <property type="component" value="Unassembled WGS sequence"/>
</dbReference>
<evidence type="ECO:0000259" key="1">
    <source>
        <dbReference type="Pfam" id="PF01979"/>
    </source>
</evidence>
<dbReference type="InterPro" id="IPR006680">
    <property type="entry name" value="Amidohydro-rel"/>
</dbReference>
<dbReference type="Gene3D" id="2.30.40.10">
    <property type="entry name" value="Urease, subunit C, domain 1"/>
    <property type="match status" value="1"/>
</dbReference>
<dbReference type="EMBL" id="JBHSLU010000104">
    <property type="protein sequence ID" value="MFC5508638.1"/>
    <property type="molecule type" value="Genomic_DNA"/>
</dbReference>
<dbReference type="RefSeq" id="WP_377817862.1">
    <property type="nucleotide sequence ID" value="NZ_JBHSLU010000104.1"/>
</dbReference>
<dbReference type="InterPro" id="IPR051781">
    <property type="entry name" value="Metallo-dep_Hydrolase"/>
</dbReference>
<reference evidence="3" key="1">
    <citation type="journal article" date="2019" name="Int. J. Syst. Evol. Microbiol.">
        <title>The Global Catalogue of Microorganisms (GCM) 10K type strain sequencing project: providing services to taxonomists for standard genome sequencing and annotation.</title>
        <authorList>
            <consortium name="The Broad Institute Genomics Platform"/>
            <consortium name="The Broad Institute Genome Sequencing Center for Infectious Disease"/>
            <person name="Wu L."/>
            <person name="Ma J."/>
        </authorList>
    </citation>
    <scope>NUCLEOTIDE SEQUENCE [LARGE SCALE GENOMIC DNA]</scope>
    <source>
        <strain evidence="3">CCUG 43117</strain>
    </source>
</reference>
<gene>
    <name evidence="2" type="ORF">ACFPN9_25715</name>
</gene>
<evidence type="ECO:0000313" key="3">
    <source>
        <dbReference type="Proteomes" id="UP001596060"/>
    </source>
</evidence>
<dbReference type="PANTHER" id="PTHR43135:SF3">
    <property type="entry name" value="ALPHA-D-RIBOSE 1-METHYLPHOSPHONATE 5-TRIPHOSPHATE DIPHOSPHATASE"/>
    <property type="match status" value="1"/>
</dbReference>
<proteinExistence type="predicted"/>
<dbReference type="SUPFAM" id="SSF51556">
    <property type="entry name" value="Metallo-dependent hydrolases"/>
    <property type="match status" value="1"/>
</dbReference>
<dbReference type="Gene3D" id="3.20.20.140">
    <property type="entry name" value="Metal-dependent hydrolases"/>
    <property type="match status" value="1"/>
</dbReference>
<accession>A0ABW0P8F7</accession>
<evidence type="ECO:0000313" key="2">
    <source>
        <dbReference type="EMBL" id="MFC5508638.1"/>
    </source>
</evidence>
<dbReference type="InterPro" id="IPR011059">
    <property type="entry name" value="Metal-dep_hydrolase_composite"/>
</dbReference>
<sequence length="410" mass="44487">MKNSYWLTNLRLLDCRAGRLIAGKSVHIRDGVIDEVVEDAHPVTGAVFDLGNRVLMPGLIDCHVHVTAVKLNLAPGKELPTSLVTARSSRVMREMLLRGFTSVRDAGGADLGLKRAVEEGLFQGPRLFICGRAISQTGGHGDFRAQIDQPNVHEMEHTLNGIGRIADGVPEVRRATRDELRLGADHVKIMASGGVASVADPIDFLQYSDEELAAFVDEARRARTYVMAHTYTADAVERCVRAGVRTIEHGNLIDKPTAELMAARGAYLVPTLVTYDALAREGRNLGFSEVSLSKLERVLAVGSDSLRIAQAAGVKMAYGSDLLGELHRCQLDEFRLRSAVLSAPELIRSATSLGAEVVGMEGKLGVIAPGAYADMLVLDENPLEDINVLTDPTKNIRAIIKHGEFVKREI</sequence>